<evidence type="ECO:0000313" key="2">
    <source>
        <dbReference type="EMBL" id="SUZ92405.1"/>
    </source>
</evidence>
<dbReference type="Pfam" id="PF14226">
    <property type="entry name" value="DIOX_N"/>
    <property type="match status" value="1"/>
</dbReference>
<accession>A0A381RKP0</accession>
<dbReference type="Pfam" id="PF03171">
    <property type="entry name" value="2OG-FeII_Oxy"/>
    <property type="match status" value="1"/>
</dbReference>
<name>A0A381RKP0_9ZZZZ</name>
<evidence type="ECO:0000259" key="1">
    <source>
        <dbReference type="PROSITE" id="PS51471"/>
    </source>
</evidence>
<dbReference type="InterPro" id="IPR026992">
    <property type="entry name" value="DIOX_N"/>
</dbReference>
<dbReference type="PRINTS" id="PR00682">
    <property type="entry name" value="IPNSYNTHASE"/>
</dbReference>
<dbReference type="InterPro" id="IPR044861">
    <property type="entry name" value="IPNS-like_FE2OG_OXY"/>
</dbReference>
<dbReference type="InterPro" id="IPR005123">
    <property type="entry name" value="Oxoglu/Fe-dep_dioxygenase_dom"/>
</dbReference>
<dbReference type="AlphaFoldDB" id="A0A381RKP0"/>
<gene>
    <name evidence="2" type="ORF">METZ01_LOCUS45259</name>
</gene>
<dbReference type="SUPFAM" id="SSF51197">
    <property type="entry name" value="Clavaminate synthase-like"/>
    <property type="match status" value="1"/>
</dbReference>
<proteinExistence type="predicted"/>
<reference evidence="2" key="1">
    <citation type="submission" date="2018-05" db="EMBL/GenBank/DDBJ databases">
        <authorList>
            <person name="Lanie J.A."/>
            <person name="Ng W.-L."/>
            <person name="Kazmierczak K.M."/>
            <person name="Andrzejewski T.M."/>
            <person name="Davidsen T.M."/>
            <person name="Wayne K.J."/>
            <person name="Tettelin H."/>
            <person name="Glass J.I."/>
            <person name="Rusch D."/>
            <person name="Podicherti R."/>
            <person name="Tsui H.-C.T."/>
            <person name="Winkler M.E."/>
        </authorList>
    </citation>
    <scope>NUCLEOTIDE SEQUENCE</scope>
</reference>
<protein>
    <recommendedName>
        <fullName evidence="1">Fe2OG dioxygenase domain-containing protein</fullName>
    </recommendedName>
</protein>
<dbReference type="PROSITE" id="PS51471">
    <property type="entry name" value="FE2OG_OXY"/>
    <property type="match status" value="1"/>
</dbReference>
<dbReference type="PANTHER" id="PTHR47990">
    <property type="entry name" value="2-OXOGLUTARATE (2OG) AND FE(II)-DEPENDENT OXYGENASE SUPERFAMILY PROTEIN-RELATED"/>
    <property type="match status" value="1"/>
</dbReference>
<organism evidence="2">
    <name type="scientific">marine metagenome</name>
    <dbReference type="NCBI Taxonomy" id="408172"/>
    <lineage>
        <taxon>unclassified sequences</taxon>
        <taxon>metagenomes</taxon>
        <taxon>ecological metagenomes</taxon>
    </lineage>
</organism>
<dbReference type="Gene3D" id="2.60.120.330">
    <property type="entry name" value="B-lactam Antibiotic, Isopenicillin N Synthase, Chain"/>
    <property type="match status" value="1"/>
</dbReference>
<feature type="non-terminal residue" evidence="2">
    <location>
        <position position="1"/>
    </location>
</feature>
<dbReference type="InterPro" id="IPR027443">
    <property type="entry name" value="IPNS-like_sf"/>
</dbReference>
<dbReference type="EMBL" id="UINC01002055">
    <property type="protein sequence ID" value="SUZ92405.1"/>
    <property type="molecule type" value="Genomic_DNA"/>
</dbReference>
<sequence length="331" mass="37126">VKSTVYDIPLIDLQPQFDNPVAEAEIVKQIADACASSGFFAVRGHGIPEKIIEHCWQVSHDFFSLAEAEKLKVQMPFAGYPYGFAAMEAETLSLSRGEQAPPDLKENFSAGPNATPPAGISADEALFVFSENQWPQEPANFKQAWETCYEAMSLLSMRLMRLFALALNLPQNYFDEFLRQPISAFRANHYPALNKAALPGQLRAGAHSDYGSLTLLLQEEGLSGLEILNRQKKWIPVTPSMPEVIVNLGDLMERWTNGRWLSTLHRVNIPESKTAQNQSRMSLAFFQQPDWDARIECLPTCLDHDGTAKYPVLTSGRHLMERFHSTVLNET</sequence>
<dbReference type="InterPro" id="IPR050231">
    <property type="entry name" value="Iron_ascorbate_oxido_reductase"/>
</dbReference>
<feature type="domain" description="Fe2OG dioxygenase" evidence="1">
    <location>
        <begin position="180"/>
        <end position="289"/>
    </location>
</feature>